<accession>A0ABW2Z880</accession>
<evidence type="ECO:0000259" key="1">
    <source>
        <dbReference type="Pfam" id="PF00535"/>
    </source>
</evidence>
<proteinExistence type="predicted"/>
<sequence>MKEALVSIIMPNYNAAAFIKASIESVLAQSYPYWELIIVDDASTDDSIASIEKLITKDIRITLIKLSKNSGTAVARNKALDIAKGTFIAFLDSDDRWHPEKLTIQVRFMQQHHCALSFTSYVVVNEFGDRIKVLKAKQQVSYNDLLKNNFLGCLTVMYSVPHIGKVYFPLLKKRQDWALWLKITKNNNIARGIEQPLAYYTKRKSSLSSNKLKLLTYNWKVYRTLEKLNLIQSAFYFTRLFMNKMLK</sequence>
<evidence type="ECO:0000313" key="3">
    <source>
        <dbReference type="Proteomes" id="UP001597032"/>
    </source>
</evidence>
<dbReference type="InterPro" id="IPR029044">
    <property type="entry name" value="Nucleotide-diphossugar_trans"/>
</dbReference>
<keyword evidence="3" id="KW-1185">Reference proteome</keyword>
<evidence type="ECO:0000313" key="2">
    <source>
        <dbReference type="EMBL" id="MFD0762138.1"/>
    </source>
</evidence>
<dbReference type="RefSeq" id="WP_386782407.1">
    <property type="nucleotide sequence ID" value="NZ_JBHTIC010000008.1"/>
</dbReference>
<dbReference type="Proteomes" id="UP001597032">
    <property type="component" value="Unassembled WGS sequence"/>
</dbReference>
<comment type="caution">
    <text evidence="2">The sequence shown here is derived from an EMBL/GenBank/DDBJ whole genome shotgun (WGS) entry which is preliminary data.</text>
</comment>
<protein>
    <submittedName>
        <fullName evidence="2">Glycosyltransferase family 2 protein</fullName>
    </submittedName>
</protein>
<reference evidence="3" key="1">
    <citation type="journal article" date="2019" name="Int. J. Syst. Evol. Microbiol.">
        <title>The Global Catalogue of Microorganisms (GCM) 10K type strain sequencing project: providing services to taxonomists for standard genome sequencing and annotation.</title>
        <authorList>
            <consortium name="The Broad Institute Genomics Platform"/>
            <consortium name="The Broad Institute Genome Sequencing Center for Infectious Disease"/>
            <person name="Wu L."/>
            <person name="Ma J."/>
        </authorList>
    </citation>
    <scope>NUCLEOTIDE SEQUENCE [LARGE SCALE GENOMIC DNA]</scope>
    <source>
        <strain evidence="3">CCUG 60022</strain>
    </source>
</reference>
<dbReference type="InterPro" id="IPR001173">
    <property type="entry name" value="Glyco_trans_2-like"/>
</dbReference>
<dbReference type="PANTHER" id="PTHR22916:SF3">
    <property type="entry name" value="UDP-GLCNAC:BETAGAL BETA-1,3-N-ACETYLGLUCOSAMINYLTRANSFERASE-LIKE PROTEIN 1"/>
    <property type="match status" value="1"/>
</dbReference>
<dbReference type="PANTHER" id="PTHR22916">
    <property type="entry name" value="GLYCOSYLTRANSFERASE"/>
    <property type="match status" value="1"/>
</dbReference>
<dbReference type="Pfam" id="PF00535">
    <property type="entry name" value="Glycos_transf_2"/>
    <property type="match status" value="1"/>
</dbReference>
<name>A0ABW2Z880_9FLAO</name>
<feature type="domain" description="Glycosyltransferase 2-like" evidence="1">
    <location>
        <begin position="7"/>
        <end position="136"/>
    </location>
</feature>
<dbReference type="CDD" id="cd00761">
    <property type="entry name" value="Glyco_tranf_GTA_type"/>
    <property type="match status" value="1"/>
</dbReference>
<organism evidence="2 3">
    <name type="scientific">Lutibacter aestuarii</name>
    <dbReference type="NCBI Taxonomy" id="861111"/>
    <lineage>
        <taxon>Bacteria</taxon>
        <taxon>Pseudomonadati</taxon>
        <taxon>Bacteroidota</taxon>
        <taxon>Flavobacteriia</taxon>
        <taxon>Flavobacteriales</taxon>
        <taxon>Flavobacteriaceae</taxon>
        <taxon>Lutibacter</taxon>
    </lineage>
</organism>
<dbReference type="Gene3D" id="3.90.550.10">
    <property type="entry name" value="Spore Coat Polysaccharide Biosynthesis Protein SpsA, Chain A"/>
    <property type="match status" value="1"/>
</dbReference>
<dbReference type="SUPFAM" id="SSF53448">
    <property type="entry name" value="Nucleotide-diphospho-sugar transferases"/>
    <property type="match status" value="1"/>
</dbReference>
<dbReference type="EMBL" id="JBHTIC010000008">
    <property type="protein sequence ID" value="MFD0762138.1"/>
    <property type="molecule type" value="Genomic_DNA"/>
</dbReference>
<gene>
    <name evidence="2" type="ORF">ACFQZW_08595</name>
</gene>